<evidence type="ECO:0000259" key="3">
    <source>
        <dbReference type="Pfam" id="PF01425"/>
    </source>
</evidence>
<organism evidence="4 5">
    <name type="scientific">Bursaphelenchus okinawaensis</name>
    <dbReference type="NCBI Taxonomy" id="465554"/>
    <lineage>
        <taxon>Eukaryota</taxon>
        <taxon>Metazoa</taxon>
        <taxon>Ecdysozoa</taxon>
        <taxon>Nematoda</taxon>
        <taxon>Chromadorea</taxon>
        <taxon>Rhabditida</taxon>
        <taxon>Tylenchina</taxon>
        <taxon>Tylenchomorpha</taxon>
        <taxon>Aphelenchoidea</taxon>
        <taxon>Aphelenchoididae</taxon>
        <taxon>Bursaphelenchus</taxon>
    </lineage>
</organism>
<dbReference type="PANTHER" id="PTHR43372">
    <property type="entry name" value="FATTY-ACID AMIDE HYDROLASE"/>
    <property type="match status" value="1"/>
</dbReference>
<feature type="active site" description="Charge relay system" evidence="2">
    <location>
        <position position="219"/>
    </location>
</feature>
<protein>
    <recommendedName>
        <fullName evidence="3">Amidase domain-containing protein</fullName>
    </recommendedName>
</protein>
<feature type="active site" description="Charge relay system" evidence="2">
    <location>
        <position position="143"/>
    </location>
</feature>
<dbReference type="Gene3D" id="3.90.1300.10">
    <property type="entry name" value="Amidase signature (AS) domain"/>
    <property type="match status" value="1"/>
</dbReference>
<evidence type="ECO:0000256" key="2">
    <source>
        <dbReference type="PIRSR" id="PIRSR001221-1"/>
    </source>
</evidence>
<sequence>MASENLIPKNDEEKLPKLPIKKIDPSGFLLNTALNGIAKYASSRAKRTVVTPSEEPLLNISATKAAEQIRSGTLKSVDLIQAYYKRIRDVNPFINAATELFEAEAIDKAREVDELIEKKKGKKDKLEKLKSEQPLLGVPVSIKHHFNIKGHRNICGLTHLRSTPVAKANAVAVDKLIAAGAIPICYTNIPPGCLCIESDNAVFGRTCSPHDSRTTCGGSSGGEGALIAAQGSLIGLGTDLGGSIRIPAMLNGVYGLKPGPKGCEFDGVILELKYPEEYCGMAVVGPLARYAEDLALLNNILSSAPILEAFPPLQPTKIFSCAPDAPPLLRLNKEVKHIWEDVRNYLSGTYGTPNNEFKFGKDLIEFPEILTIVGMEGFNINDFLSPNEHISPLKEIVKLLTGSSQLSYGAISGMHVFSKKHRESVVKEAKRQMQVLRQRIWQQLEDNAILLFPSLPESHYFHASAGLNPTCYTIPFNILGLPTVAVPCGRDRLGYPLAVQVAGAPGSELLLCSVAQKIEEKFGGWVQPHGVKFEEE</sequence>
<gene>
    <name evidence="4" type="ORF">BOKJ2_LOCUS13892</name>
</gene>
<dbReference type="EMBL" id="CAJFCW020000006">
    <property type="protein sequence ID" value="CAG9127338.1"/>
    <property type="molecule type" value="Genomic_DNA"/>
</dbReference>
<dbReference type="InterPro" id="IPR020556">
    <property type="entry name" value="Amidase_CS"/>
</dbReference>
<feature type="domain" description="Amidase" evidence="3">
    <location>
        <begin position="78"/>
        <end position="301"/>
    </location>
</feature>
<dbReference type="SUPFAM" id="SSF75304">
    <property type="entry name" value="Amidase signature (AS) enzymes"/>
    <property type="match status" value="1"/>
</dbReference>
<comment type="similarity">
    <text evidence="1">Belongs to the amidase family.</text>
</comment>
<dbReference type="InterPro" id="IPR036928">
    <property type="entry name" value="AS_sf"/>
</dbReference>
<dbReference type="PROSITE" id="PS00571">
    <property type="entry name" value="AMIDASES"/>
    <property type="match status" value="1"/>
</dbReference>
<dbReference type="InterPro" id="IPR023631">
    <property type="entry name" value="Amidase_dom"/>
</dbReference>
<accession>A0A811LQK8</accession>
<dbReference type="EMBL" id="CAJFDH010000006">
    <property type="protein sequence ID" value="CAD5229951.1"/>
    <property type="molecule type" value="Genomic_DNA"/>
</dbReference>
<keyword evidence="5" id="KW-1185">Reference proteome</keyword>
<evidence type="ECO:0000313" key="5">
    <source>
        <dbReference type="Proteomes" id="UP000614601"/>
    </source>
</evidence>
<dbReference type="PANTHER" id="PTHR43372:SF3">
    <property type="entry name" value="AT07710P-RELATED"/>
    <property type="match status" value="1"/>
</dbReference>
<dbReference type="PIRSF" id="PIRSF001221">
    <property type="entry name" value="Amidase_fungi"/>
    <property type="match status" value="1"/>
</dbReference>
<dbReference type="Proteomes" id="UP000614601">
    <property type="component" value="Unassembled WGS sequence"/>
</dbReference>
<reference evidence="4" key="1">
    <citation type="submission" date="2020-09" db="EMBL/GenBank/DDBJ databases">
        <authorList>
            <person name="Kikuchi T."/>
        </authorList>
    </citation>
    <scope>NUCLEOTIDE SEQUENCE</scope>
    <source>
        <strain evidence="4">SH1</strain>
    </source>
</reference>
<dbReference type="GO" id="GO:0012505">
    <property type="term" value="C:endomembrane system"/>
    <property type="evidence" value="ECO:0007669"/>
    <property type="project" value="TreeGrafter"/>
</dbReference>
<dbReference type="InterPro" id="IPR052739">
    <property type="entry name" value="FAAH2"/>
</dbReference>
<dbReference type="Proteomes" id="UP000783686">
    <property type="component" value="Unassembled WGS sequence"/>
</dbReference>
<evidence type="ECO:0000313" key="4">
    <source>
        <dbReference type="EMBL" id="CAD5229951.1"/>
    </source>
</evidence>
<dbReference type="AlphaFoldDB" id="A0A811LQK8"/>
<name>A0A811LQK8_9BILA</name>
<dbReference type="OrthoDB" id="6428749at2759"/>
<proteinExistence type="inferred from homology"/>
<comment type="caution">
    <text evidence="4">The sequence shown here is derived from an EMBL/GenBank/DDBJ whole genome shotgun (WGS) entry which is preliminary data.</text>
</comment>
<dbReference type="Pfam" id="PF01425">
    <property type="entry name" value="Amidase"/>
    <property type="match status" value="1"/>
</dbReference>
<feature type="active site" description="Acyl-ester intermediate" evidence="2">
    <location>
        <position position="243"/>
    </location>
</feature>
<evidence type="ECO:0000256" key="1">
    <source>
        <dbReference type="ARBA" id="ARBA00009199"/>
    </source>
</evidence>